<protein>
    <submittedName>
        <fullName evidence="1">Uncharacterized protein</fullName>
    </submittedName>
</protein>
<gene>
    <name evidence="1" type="ORF">SLEP1_g57595</name>
</gene>
<evidence type="ECO:0000313" key="2">
    <source>
        <dbReference type="Proteomes" id="UP001054252"/>
    </source>
</evidence>
<name>A0AAV5MLP1_9ROSI</name>
<organism evidence="1 2">
    <name type="scientific">Rubroshorea leprosula</name>
    <dbReference type="NCBI Taxonomy" id="152421"/>
    <lineage>
        <taxon>Eukaryota</taxon>
        <taxon>Viridiplantae</taxon>
        <taxon>Streptophyta</taxon>
        <taxon>Embryophyta</taxon>
        <taxon>Tracheophyta</taxon>
        <taxon>Spermatophyta</taxon>
        <taxon>Magnoliopsida</taxon>
        <taxon>eudicotyledons</taxon>
        <taxon>Gunneridae</taxon>
        <taxon>Pentapetalae</taxon>
        <taxon>rosids</taxon>
        <taxon>malvids</taxon>
        <taxon>Malvales</taxon>
        <taxon>Dipterocarpaceae</taxon>
        <taxon>Rubroshorea</taxon>
    </lineage>
</organism>
<sequence length="34" mass="3843">MLESKCDHLWPALLDVASTFGSVLKISFPSFFRV</sequence>
<accession>A0AAV5MLP1</accession>
<dbReference type="Proteomes" id="UP001054252">
    <property type="component" value="Unassembled WGS sequence"/>
</dbReference>
<dbReference type="EMBL" id="BPVZ01000408">
    <property type="protein sequence ID" value="GKV50916.1"/>
    <property type="molecule type" value="Genomic_DNA"/>
</dbReference>
<keyword evidence="2" id="KW-1185">Reference proteome</keyword>
<proteinExistence type="predicted"/>
<reference evidence="1 2" key="1">
    <citation type="journal article" date="2021" name="Commun. Biol.">
        <title>The genome of Shorea leprosula (Dipterocarpaceae) highlights the ecological relevance of drought in aseasonal tropical rainforests.</title>
        <authorList>
            <person name="Ng K.K.S."/>
            <person name="Kobayashi M.J."/>
            <person name="Fawcett J.A."/>
            <person name="Hatakeyama M."/>
            <person name="Paape T."/>
            <person name="Ng C.H."/>
            <person name="Ang C.C."/>
            <person name="Tnah L.H."/>
            <person name="Lee C.T."/>
            <person name="Nishiyama T."/>
            <person name="Sese J."/>
            <person name="O'Brien M.J."/>
            <person name="Copetti D."/>
            <person name="Mohd Noor M.I."/>
            <person name="Ong R.C."/>
            <person name="Putra M."/>
            <person name="Sireger I.Z."/>
            <person name="Indrioko S."/>
            <person name="Kosugi Y."/>
            <person name="Izuno A."/>
            <person name="Isagi Y."/>
            <person name="Lee S.L."/>
            <person name="Shimizu K.K."/>
        </authorList>
    </citation>
    <scope>NUCLEOTIDE SEQUENCE [LARGE SCALE GENOMIC DNA]</scope>
    <source>
        <strain evidence="1">214</strain>
    </source>
</reference>
<evidence type="ECO:0000313" key="1">
    <source>
        <dbReference type="EMBL" id="GKV50916.1"/>
    </source>
</evidence>
<dbReference type="AlphaFoldDB" id="A0AAV5MLP1"/>
<comment type="caution">
    <text evidence="1">The sequence shown here is derived from an EMBL/GenBank/DDBJ whole genome shotgun (WGS) entry which is preliminary data.</text>
</comment>